<dbReference type="AlphaFoldDB" id="A0A914QJE1"/>
<dbReference type="Proteomes" id="UP000887578">
    <property type="component" value="Unplaced"/>
</dbReference>
<dbReference type="Gene3D" id="3.90.550.10">
    <property type="entry name" value="Spore Coat Polysaccharide Biosynthesis Protein SpsA, Chain A"/>
    <property type="match status" value="1"/>
</dbReference>
<accession>A0A914QJE1</accession>
<keyword evidence="2" id="KW-1185">Reference proteome</keyword>
<dbReference type="CDD" id="cd00761">
    <property type="entry name" value="Glyco_tranf_GTA_type"/>
    <property type="match status" value="1"/>
</dbReference>
<dbReference type="SUPFAM" id="SSF53448">
    <property type="entry name" value="Nucleotide-diphospho-sugar transferases"/>
    <property type="match status" value="1"/>
</dbReference>
<dbReference type="InterPro" id="IPR001173">
    <property type="entry name" value="Glyco_trans_2-like"/>
</dbReference>
<name>A0A914QJE1_9BILA</name>
<dbReference type="PANTHER" id="PTHR43685:SF2">
    <property type="entry name" value="GLYCOSYLTRANSFERASE 2-LIKE DOMAIN-CONTAINING PROTEIN"/>
    <property type="match status" value="1"/>
</dbReference>
<organism evidence="2 3">
    <name type="scientific">Panagrolaimus davidi</name>
    <dbReference type="NCBI Taxonomy" id="227884"/>
    <lineage>
        <taxon>Eukaryota</taxon>
        <taxon>Metazoa</taxon>
        <taxon>Ecdysozoa</taxon>
        <taxon>Nematoda</taxon>
        <taxon>Chromadorea</taxon>
        <taxon>Rhabditida</taxon>
        <taxon>Tylenchina</taxon>
        <taxon>Panagrolaimomorpha</taxon>
        <taxon>Panagrolaimoidea</taxon>
        <taxon>Panagrolaimidae</taxon>
        <taxon>Panagrolaimus</taxon>
    </lineage>
</organism>
<proteinExistence type="predicted"/>
<evidence type="ECO:0000259" key="1">
    <source>
        <dbReference type="Pfam" id="PF00535"/>
    </source>
</evidence>
<dbReference type="InterPro" id="IPR029044">
    <property type="entry name" value="Nucleotide-diphossugar_trans"/>
</dbReference>
<dbReference type="PANTHER" id="PTHR43685">
    <property type="entry name" value="GLYCOSYLTRANSFERASE"/>
    <property type="match status" value="1"/>
</dbReference>
<protein>
    <submittedName>
        <fullName evidence="3">Glycosyltransferase 2-like domain-containing protein</fullName>
    </submittedName>
</protein>
<dbReference type="InterPro" id="IPR050834">
    <property type="entry name" value="Glycosyltransf_2"/>
</dbReference>
<dbReference type="Pfam" id="PF00535">
    <property type="entry name" value="Glycos_transf_2"/>
    <property type="match status" value="1"/>
</dbReference>
<sequence>MNPLISIVLCCHNDETGIHTTLQALEHQTMANEKFEVIVVDNASQPSLNKFVTKFSTNSSLIIRYIFEKRLGLSIARNTGVNLAKSKFIAVTDPENIPDPRWLENIYETFENNPDTVFIGGKLINNVNGKIPWFFPENLIEYFTPVKWPTKLVPIAYPYFAAGK</sequence>
<evidence type="ECO:0000313" key="2">
    <source>
        <dbReference type="Proteomes" id="UP000887578"/>
    </source>
</evidence>
<reference evidence="3" key="1">
    <citation type="submission" date="2022-11" db="UniProtKB">
        <authorList>
            <consortium name="WormBaseParasite"/>
        </authorList>
    </citation>
    <scope>IDENTIFICATION</scope>
</reference>
<evidence type="ECO:0000313" key="3">
    <source>
        <dbReference type="WBParaSite" id="PDA_v2.g3300.t1"/>
    </source>
</evidence>
<dbReference type="WBParaSite" id="PDA_v2.g3300.t1">
    <property type="protein sequence ID" value="PDA_v2.g3300.t1"/>
    <property type="gene ID" value="PDA_v2.g3300"/>
</dbReference>
<feature type="domain" description="Glycosyltransferase 2-like" evidence="1">
    <location>
        <begin position="6"/>
        <end position="162"/>
    </location>
</feature>